<evidence type="ECO:0000259" key="1">
    <source>
        <dbReference type="PROSITE" id="PS51886"/>
    </source>
</evidence>
<protein>
    <recommendedName>
        <fullName evidence="1">TLDc domain-containing protein</fullName>
    </recommendedName>
</protein>
<dbReference type="InterPro" id="IPR011992">
    <property type="entry name" value="EF-hand-dom_pair"/>
</dbReference>
<dbReference type="Proteomes" id="UP001378960">
    <property type="component" value="Unassembled WGS sequence"/>
</dbReference>
<gene>
    <name evidence="2" type="ORF">DAPK24_040680</name>
</gene>
<evidence type="ECO:0000313" key="2">
    <source>
        <dbReference type="EMBL" id="GMM47470.1"/>
    </source>
</evidence>
<feature type="domain" description="TLDc" evidence="1">
    <location>
        <begin position="278"/>
        <end position="428"/>
    </location>
</feature>
<keyword evidence="3" id="KW-1185">Reference proteome</keyword>
<evidence type="ECO:0000313" key="3">
    <source>
        <dbReference type="Proteomes" id="UP001378960"/>
    </source>
</evidence>
<proteinExistence type="predicted"/>
<dbReference type="SUPFAM" id="SSF47473">
    <property type="entry name" value="EF-hand"/>
    <property type="match status" value="1"/>
</dbReference>
<dbReference type="Pfam" id="PF07534">
    <property type="entry name" value="TLD"/>
    <property type="match status" value="1"/>
</dbReference>
<name>A0AAV5R7G4_PICKL</name>
<accession>A0AAV5R7G4</accession>
<dbReference type="AlphaFoldDB" id="A0AAV5R7G4"/>
<sequence>MGNTGSVNEDKGMLQSDRSNRKNVKKLFWKHVRSNMSNIELITISTFSFGCIKELNDTITYEELMNKLGMSIILDDERGDIVYKILKGLSNWPLISDFHHSGDRQYDEFTLNELIIIVYLLYCKGFKKVGLDDEYVIRLIFKLISKNSESIEKEDEIDIIFNKKKKILWNLMPIIQSYDNNENEELGINEMETLIKFLLPLSINSIYNKSFELKYKIENRNIIRCFINGNGNGNINYQSFIKTYRETTPLLINPIYEIFNSMMESNNEINTNTKPEYKILTLQKIAQISTVIDIKSLEMKSKAIYRGSRDGFSINSFTMKVVDKQRKGKILCLSGNDTKIVVITDGEWESSHRGHRVSCLEESIVVISPQQRVISDNNNNNNNNNNNKSTIIIGDTSPPCTPIITMDNTLERAVIDGVSVPLAEVEVV</sequence>
<organism evidence="2 3">
    <name type="scientific">Pichia kluyveri</name>
    <name type="common">Yeast</name>
    <dbReference type="NCBI Taxonomy" id="36015"/>
    <lineage>
        <taxon>Eukaryota</taxon>
        <taxon>Fungi</taxon>
        <taxon>Dikarya</taxon>
        <taxon>Ascomycota</taxon>
        <taxon>Saccharomycotina</taxon>
        <taxon>Pichiomycetes</taxon>
        <taxon>Pichiales</taxon>
        <taxon>Pichiaceae</taxon>
        <taxon>Pichia</taxon>
    </lineage>
</organism>
<dbReference type="EMBL" id="BTGB01000008">
    <property type="protein sequence ID" value="GMM47470.1"/>
    <property type="molecule type" value="Genomic_DNA"/>
</dbReference>
<comment type="caution">
    <text evidence="2">The sequence shown here is derived from an EMBL/GenBank/DDBJ whole genome shotgun (WGS) entry which is preliminary data.</text>
</comment>
<dbReference type="InterPro" id="IPR006571">
    <property type="entry name" value="TLDc_dom"/>
</dbReference>
<reference evidence="2 3" key="1">
    <citation type="journal article" date="2023" name="Elife">
        <title>Identification of key yeast species and microbe-microbe interactions impacting larval growth of Drosophila in the wild.</title>
        <authorList>
            <person name="Mure A."/>
            <person name="Sugiura Y."/>
            <person name="Maeda R."/>
            <person name="Honda K."/>
            <person name="Sakurai N."/>
            <person name="Takahashi Y."/>
            <person name="Watada M."/>
            <person name="Katoh T."/>
            <person name="Gotoh A."/>
            <person name="Gotoh Y."/>
            <person name="Taniguchi I."/>
            <person name="Nakamura K."/>
            <person name="Hayashi T."/>
            <person name="Katayama T."/>
            <person name="Uemura T."/>
            <person name="Hattori Y."/>
        </authorList>
    </citation>
    <scope>NUCLEOTIDE SEQUENCE [LARGE SCALE GENOMIC DNA]</scope>
    <source>
        <strain evidence="2 3">PK-24</strain>
    </source>
</reference>
<dbReference type="PROSITE" id="PS51886">
    <property type="entry name" value="TLDC"/>
    <property type="match status" value="1"/>
</dbReference>